<dbReference type="GO" id="GO:0008080">
    <property type="term" value="F:N-acetyltransferase activity"/>
    <property type="evidence" value="ECO:0007669"/>
    <property type="project" value="UniProtKB-ARBA"/>
</dbReference>
<dbReference type="RefSeq" id="WP_047879053.1">
    <property type="nucleotide sequence ID" value="NZ_LDOT01000014.1"/>
</dbReference>
<keyword evidence="1" id="KW-0808">Transferase</keyword>
<comment type="caution">
    <text evidence="4">The sequence shown here is derived from an EMBL/GenBank/DDBJ whole genome shotgun (WGS) entry which is preliminary data.</text>
</comment>
<evidence type="ECO:0000313" key="5">
    <source>
        <dbReference type="Proteomes" id="UP000036097"/>
    </source>
</evidence>
<feature type="domain" description="N-acetyltransferase" evidence="3">
    <location>
        <begin position="22"/>
        <end position="162"/>
    </location>
</feature>
<evidence type="ECO:0000256" key="2">
    <source>
        <dbReference type="ARBA" id="ARBA00023315"/>
    </source>
</evidence>
<dbReference type="EMBL" id="LDOT01000014">
    <property type="protein sequence ID" value="KLV05372.1"/>
    <property type="molecule type" value="Genomic_DNA"/>
</dbReference>
<dbReference type="STRING" id="1195763.ABT56_11670"/>
<reference evidence="4 5" key="1">
    <citation type="submission" date="2015-05" db="EMBL/GenBank/DDBJ databases">
        <title>Photobacterium galathea sp. nov.</title>
        <authorList>
            <person name="Machado H."/>
            <person name="Gram L."/>
        </authorList>
    </citation>
    <scope>NUCLEOTIDE SEQUENCE [LARGE SCALE GENOMIC DNA]</scope>
    <source>
        <strain evidence="4 5">CGMCC 1.12159</strain>
    </source>
</reference>
<evidence type="ECO:0000313" key="4">
    <source>
        <dbReference type="EMBL" id="KLV05372.1"/>
    </source>
</evidence>
<dbReference type="InterPro" id="IPR051016">
    <property type="entry name" value="Diverse_Substrate_AcTransf"/>
</dbReference>
<evidence type="ECO:0000259" key="3">
    <source>
        <dbReference type="PROSITE" id="PS51186"/>
    </source>
</evidence>
<proteinExistence type="predicted"/>
<accession>A0A0J1JSY0</accession>
<evidence type="ECO:0000256" key="1">
    <source>
        <dbReference type="ARBA" id="ARBA00022679"/>
    </source>
</evidence>
<dbReference type="SUPFAM" id="SSF55729">
    <property type="entry name" value="Acyl-CoA N-acyltransferases (Nat)"/>
    <property type="match status" value="1"/>
</dbReference>
<dbReference type="InterPro" id="IPR016181">
    <property type="entry name" value="Acyl_CoA_acyltransferase"/>
</dbReference>
<dbReference type="Proteomes" id="UP000036097">
    <property type="component" value="Unassembled WGS sequence"/>
</dbReference>
<gene>
    <name evidence="4" type="ORF">ABT56_11670</name>
</gene>
<dbReference type="CDD" id="cd04301">
    <property type="entry name" value="NAT_SF"/>
    <property type="match status" value="1"/>
</dbReference>
<protein>
    <recommendedName>
        <fullName evidence="3">N-acetyltransferase domain-containing protein</fullName>
    </recommendedName>
</protein>
<organism evidence="4 5">
    <name type="scientific">Photobacterium aquae</name>
    <dbReference type="NCBI Taxonomy" id="1195763"/>
    <lineage>
        <taxon>Bacteria</taxon>
        <taxon>Pseudomonadati</taxon>
        <taxon>Pseudomonadota</taxon>
        <taxon>Gammaproteobacteria</taxon>
        <taxon>Vibrionales</taxon>
        <taxon>Vibrionaceae</taxon>
        <taxon>Photobacterium</taxon>
    </lineage>
</organism>
<dbReference type="Gene3D" id="3.40.630.30">
    <property type="match status" value="1"/>
</dbReference>
<name>A0A0J1JSY0_9GAMM</name>
<dbReference type="PROSITE" id="PS51186">
    <property type="entry name" value="GNAT"/>
    <property type="match status" value="1"/>
</dbReference>
<dbReference type="Pfam" id="PF00583">
    <property type="entry name" value="Acetyltransf_1"/>
    <property type="match status" value="1"/>
</dbReference>
<dbReference type="InterPro" id="IPR000182">
    <property type="entry name" value="GNAT_dom"/>
</dbReference>
<dbReference type="AlphaFoldDB" id="A0A0J1JSY0"/>
<dbReference type="PANTHER" id="PTHR10545:SF29">
    <property type="entry name" value="GH14572P-RELATED"/>
    <property type="match status" value="1"/>
</dbReference>
<keyword evidence="2" id="KW-0012">Acyltransferase</keyword>
<dbReference type="PANTHER" id="PTHR10545">
    <property type="entry name" value="DIAMINE N-ACETYLTRANSFERASE"/>
    <property type="match status" value="1"/>
</dbReference>
<dbReference type="PATRIC" id="fig|1195763.3.peg.2460"/>
<sequence>MEQATEVKMVVADYANPAHGSAMLALMNTYADELVDDKREPFNESLIEALGKRSYAFTILCYVDGEIAGLANCFESFSTFQGQPLINIHDFVVASAFRGRNISEALMAEIESHARQRQCCRITLEVLEGNDIAQHVYRKHGFGPYRLDDINGSALFWQKSLC</sequence>
<keyword evidence="5" id="KW-1185">Reference proteome</keyword>